<dbReference type="SUPFAM" id="SSF48264">
    <property type="entry name" value="Cytochrome P450"/>
    <property type="match status" value="1"/>
</dbReference>
<dbReference type="GO" id="GO:0004497">
    <property type="term" value="F:monooxygenase activity"/>
    <property type="evidence" value="ECO:0007669"/>
    <property type="project" value="UniProtKB-KW"/>
</dbReference>
<gene>
    <name evidence="11" type="ORF">BOTBODRAFT_180138</name>
</gene>
<dbReference type="InterPro" id="IPR017972">
    <property type="entry name" value="Cyt_P450_CS"/>
</dbReference>
<keyword evidence="7 9" id="KW-0408">Iron</keyword>
<keyword evidence="5 9" id="KW-0479">Metal-binding</keyword>
<keyword evidence="8 10" id="KW-0503">Monooxygenase</keyword>
<dbReference type="InParanoid" id="A0A067M942"/>
<dbReference type="InterPro" id="IPR001128">
    <property type="entry name" value="Cyt_P450"/>
</dbReference>
<dbReference type="OrthoDB" id="1470350at2759"/>
<keyword evidence="12" id="KW-1185">Reference proteome</keyword>
<evidence type="ECO:0000256" key="1">
    <source>
        <dbReference type="ARBA" id="ARBA00001971"/>
    </source>
</evidence>
<comment type="pathway">
    <text evidence="2">Secondary metabolite biosynthesis.</text>
</comment>
<accession>A0A067M942</accession>
<comment type="similarity">
    <text evidence="3 10">Belongs to the cytochrome P450 family.</text>
</comment>
<dbReference type="PRINTS" id="PR00463">
    <property type="entry name" value="EP450I"/>
</dbReference>
<dbReference type="AlphaFoldDB" id="A0A067M942"/>
<keyword evidence="4 9" id="KW-0349">Heme</keyword>
<evidence type="ECO:0008006" key="13">
    <source>
        <dbReference type="Google" id="ProtNLM"/>
    </source>
</evidence>
<sequence length="306" mass="34737">MGLTKKWFLVRQACHCELGVDLYGRDYYSNPKSLDEKDHNSANLFDNLLAGSEAEASSGRAVLTQKEVIAGREARTAAHSLAFSLGLLACYPEEQQKLYDHIKSVSYEDMHSLTRSLAVLYETMRLFPPVPDPFRAAARDTTLSTYPAFQEHVKGETSTQNERRTIFIPKGSTVSMDVPGFNYNPRYWDEPYEFKPDRFMGKYDKDTFIAFSLGPRACLGRRFSEVEAVAALSLITLRYQIKLDPARFTIIPDESHLAMRARLLKIRQGLTLAPASLPLLFRKRVWQWANGDREGPFYCTLVSSNA</sequence>
<organism evidence="11 12">
    <name type="scientific">Botryobasidium botryosum (strain FD-172 SS1)</name>
    <dbReference type="NCBI Taxonomy" id="930990"/>
    <lineage>
        <taxon>Eukaryota</taxon>
        <taxon>Fungi</taxon>
        <taxon>Dikarya</taxon>
        <taxon>Basidiomycota</taxon>
        <taxon>Agaricomycotina</taxon>
        <taxon>Agaricomycetes</taxon>
        <taxon>Cantharellales</taxon>
        <taxon>Botryobasidiaceae</taxon>
        <taxon>Botryobasidium</taxon>
    </lineage>
</organism>
<evidence type="ECO:0000256" key="4">
    <source>
        <dbReference type="ARBA" id="ARBA00022617"/>
    </source>
</evidence>
<proteinExistence type="inferred from homology"/>
<evidence type="ECO:0000256" key="10">
    <source>
        <dbReference type="RuleBase" id="RU000461"/>
    </source>
</evidence>
<dbReference type="Gene3D" id="1.10.630.10">
    <property type="entry name" value="Cytochrome P450"/>
    <property type="match status" value="1"/>
</dbReference>
<evidence type="ECO:0000256" key="3">
    <source>
        <dbReference type="ARBA" id="ARBA00010617"/>
    </source>
</evidence>
<reference evidence="12" key="1">
    <citation type="journal article" date="2014" name="Proc. Natl. Acad. Sci. U.S.A.">
        <title>Extensive sampling of basidiomycete genomes demonstrates inadequacy of the white-rot/brown-rot paradigm for wood decay fungi.</title>
        <authorList>
            <person name="Riley R."/>
            <person name="Salamov A.A."/>
            <person name="Brown D.W."/>
            <person name="Nagy L.G."/>
            <person name="Floudas D."/>
            <person name="Held B.W."/>
            <person name="Levasseur A."/>
            <person name="Lombard V."/>
            <person name="Morin E."/>
            <person name="Otillar R."/>
            <person name="Lindquist E.A."/>
            <person name="Sun H."/>
            <person name="LaButti K.M."/>
            <person name="Schmutz J."/>
            <person name="Jabbour D."/>
            <person name="Luo H."/>
            <person name="Baker S.E."/>
            <person name="Pisabarro A.G."/>
            <person name="Walton J.D."/>
            <person name="Blanchette R.A."/>
            <person name="Henrissat B."/>
            <person name="Martin F."/>
            <person name="Cullen D."/>
            <person name="Hibbett D.S."/>
            <person name="Grigoriev I.V."/>
        </authorList>
    </citation>
    <scope>NUCLEOTIDE SEQUENCE [LARGE SCALE GENOMIC DNA]</scope>
    <source>
        <strain evidence="12">FD-172 SS1</strain>
    </source>
</reference>
<dbReference type="HOGENOM" id="CLU_001570_25_1_1"/>
<dbReference type="PRINTS" id="PR00385">
    <property type="entry name" value="P450"/>
</dbReference>
<evidence type="ECO:0000256" key="6">
    <source>
        <dbReference type="ARBA" id="ARBA00023002"/>
    </source>
</evidence>
<comment type="cofactor">
    <cofactor evidence="1 9">
        <name>heme</name>
        <dbReference type="ChEBI" id="CHEBI:30413"/>
    </cofactor>
</comment>
<evidence type="ECO:0000256" key="8">
    <source>
        <dbReference type="ARBA" id="ARBA00023033"/>
    </source>
</evidence>
<dbReference type="STRING" id="930990.A0A067M942"/>
<evidence type="ECO:0000256" key="2">
    <source>
        <dbReference type="ARBA" id="ARBA00005179"/>
    </source>
</evidence>
<dbReference type="PANTHER" id="PTHR24305">
    <property type="entry name" value="CYTOCHROME P450"/>
    <property type="match status" value="1"/>
</dbReference>
<dbReference type="EMBL" id="KL198095">
    <property type="protein sequence ID" value="KDQ08116.1"/>
    <property type="molecule type" value="Genomic_DNA"/>
</dbReference>
<evidence type="ECO:0000256" key="7">
    <source>
        <dbReference type="ARBA" id="ARBA00023004"/>
    </source>
</evidence>
<feature type="binding site" description="axial binding residue" evidence="9">
    <location>
        <position position="218"/>
    </location>
    <ligand>
        <name>heme</name>
        <dbReference type="ChEBI" id="CHEBI:30413"/>
    </ligand>
    <ligandPart>
        <name>Fe</name>
        <dbReference type="ChEBI" id="CHEBI:18248"/>
    </ligandPart>
</feature>
<dbReference type="PANTHER" id="PTHR24305:SF166">
    <property type="entry name" value="CYTOCHROME P450 12A4, MITOCHONDRIAL-RELATED"/>
    <property type="match status" value="1"/>
</dbReference>
<protein>
    <recommendedName>
        <fullName evidence="13">Cytochrome P450</fullName>
    </recommendedName>
</protein>
<name>A0A067M942_BOTB1</name>
<dbReference type="InterPro" id="IPR036396">
    <property type="entry name" value="Cyt_P450_sf"/>
</dbReference>
<dbReference type="GO" id="GO:0005506">
    <property type="term" value="F:iron ion binding"/>
    <property type="evidence" value="ECO:0007669"/>
    <property type="project" value="InterPro"/>
</dbReference>
<keyword evidence="6 10" id="KW-0560">Oxidoreductase</keyword>
<dbReference type="Pfam" id="PF00067">
    <property type="entry name" value="p450"/>
    <property type="match status" value="1"/>
</dbReference>
<evidence type="ECO:0000256" key="5">
    <source>
        <dbReference type="ARBA" id="ARBA00022723"/>
    </source>
</evidence>
<dbReference type="PROSITE" id="PS00086">
    <property type="entry name" value="CYTOCHROME_P450"/>
    <property type="match status" value="1"/>
</dbReference>
<evidence type="ECO:0000313" key="11">
    <source>
        <dbReference type="EMBL" id="KDQ08116.1"/>
    </source>
</evidence>
<dbReference type="InterPro" id="IPR050121">
    <property type="entry name" value="Cytochrome_P450_monoxygenase"/>
</dbReference>
<dbReference type="InterPro" id="IPR002401">
    <property type="entry name" value="Cyt_P450_E_grp-I"/>
</dbReference>
<dbReference type="Proteomes" id="UP000027195">
    <property type="component" value="Unassembled WGS sequence"/>
</dbReference>
<dbReference type="GO" id="GO:0016705">
    <property type="term" value="F:oxidoreductase activity, acting on paired donors, with incorporation or reduction of molecular oxygen"/>
    <property type="evidence" value="ECO:0007669"/>
    <property type="project" value="InterPro"/>
</dbReference>
<evidence type="ECO:0000313" key="12">
    <source>
        <dbReference type="Proteomes" id="UP000027195"/>
    </source>
</evidence>
<dbReference type="GO" id="GO:0020037">
    <property type="term" value="F:heme binding"/>
    <property type="evidence" value="ECO:0007669"/>
    <property type="project" value="InterPro"/>
</dbReference>
<evidence type="ECO:0000256" key="9">
    <source>
        <dbReference type="PIRSR" id="PIRSR602401-1"/>
    </source>
</evidence>